<sequence>MFGRRPLCAPFNLLCTIVHMEFPGVLFQYSGSTRLVGFESGDPSSLDCVVFIGGLTDGFQAVPYLPQLNVTVNNLGYSLVQTLLSSSYHGYGVSSLSKDAAEIDELIDYLVNKKGKKRIVLLGHSTGCQDAIWYVTRGKLKNKVIGCILQGAVSDREYMSGSISDFQKHLALASELVRDGKGDELMPREIDPDTPTSAYRFHSLASYGGDDDMFSSDLSETDLKRVFAAVPVPISIVLSGKDEYMNDKIDKAALLKKIQAVCPKLSMTTIIPDADHAISQPQAQEELMKFITEFTKLLDKA</sequence>
<dbReference type="EMBL" id="JASJQH010007447">
    <property type="protein sequence ID" value="KAK9708908.1"/>
    <property type="molecule type" value="Genomic_DNA"/>
</dbReference>
<dbReference type="PANTHER" id="PTHR31591:SF1">
    <property type="entry name" value="UPF0613 PROTEIN PB24D3.06C"/>
    <property type="match status" value="1"/>
</dbReference>
<organism evidence="1 2">
    <name type="scientific">Basidiobolus ranarum</name>
    <dbReference type="NCBI Taxonomy" id="34480"/>
    <lineage>
        <taxon>Eukaryota</taxon>
        <taxon>Fungi</taxon>
        <taxon>Fungi incertae sedis</taxon>
        <taxon>Zoopagomycota</taxon>
        <taxon>Entomophthoromycotina</taxon>
        <taxon>Basidiobolomycetes</taxon>
        <taxon>Basidiobolales</taxon>
        <taxon>Basidiobolaceae</taxon>
        <taxon>Basidiobolus</taxon>
    </lineage>
</organism>
<name>A0ABR2VX70_9FUNG</name>
<dbReference type="Proteomes" id="UP001479436">
    <property type="component" value="Unassembled WGS sequence"/>
</dbReference>
<dbReference type="PANTHER" id="PTHR31591">
    <property type="entry name" value="UPF0613 PROTEIN PB24D3.06C"/>
    <property type="match status" value="1"/>
</dbReference>
<proteinExistence type="predicted"/>
<accession>A0ABR2VX70</accession>
<evidence type="ECO:0000313" key="2">
    <source>
        <dbReference type="Proteomes" id="UP001479436"/>
    </source>
</evidence>
<dbReference type="InterPro" id="IPR013744">
    <property type="entry name" value="SidJ"/>
</dbReference>
<keyword evidence="2" id="KW-1185">Reference proteome</keyword>
<gene>
    <name evidence="1" type="ORF">K7432_009348</name>
</gene>
<evidence type="ECO:0008006" key="3">
    <source>
        <dbReference type="Google" id="ProtNLM"/>
    </source>
</evidence>
<dbReference type="Gene3D" id="3.40.50.1820">
    <property type="entry name" value="alpha/beta hydrolase"/>
    <property type="match status" value="1"/>
</dbReference>
<dbReference type="InterPro" id="IPR029058">
    <property type="entry name" value="AB_hydrolase_fold"/>
</dbReference>
<comment type="caution">
    <text evidence="1">The sequence shown here is derived from an EMBL/GenBank/DDBJ whole genome shotgun (WGS) entry which is preliminary data.</text>
</comment>
<evidence type="ECO:0000313" key="1">
    <source>
        <dbReference type="EMBL" id="KAK9708908.1"/>
    </source>
</evidence>
<dbReference type="Pfam" id="PF08538">
    <property type="entry name" value="DUF1749"/>
    <property type="match status" value="1"/>
</dbReference>
<protein>
    <recommendedName>
        <fullName evidence="3">DUF1749-domain-containing protein</fullName>
    </recommendedName>
</protein>
<reference evidence="1 2" key="1">
    <citation type="submission" date="2023-04" db="EMBL/GenBank/DDBJ databases">
        <title>Genome of Basidiobolus ranarum AG-B5.</title>
        <authorList>
            <person name="Stajich J.E."/>
            <person name="Carter-House D."/>
            <person name="Gryganskyi A."/>
        </authorList>
    </citation>
    <scope>NUCLEOTIDE SEQUENCE [LARGE SCALE GENOMIC DNA]</scope>
    <source>
        <strain evidence="1 2">AG-B5</strain>
    </source>
</reference>
<dbReference type="SUPFAM" id="SSF53474">
    <property type="entry name" value="alpha/beta-Hydrolases"/>
    <property type="match status" value="1"/>
</dbReference>